<dbReference type="GO" id="GO:0004654">
    <property type="term" value="F:polyribonucleotide nucleotidyltransferase activity"/>
    <property type="evidence" value="ECO:0007669"/>
    <property type="project" value="InterPro"/>
</dbReference>
<feature type="domain" description="Exoribonuclease phosphorolytic" evidence="2">
    <location>
        <begin position="217"/>
        <end position="351"/>
    </location>
</feature>
<dbReference type="SUPFAM" id="SSF46915">
    <property type="entry name" value="Polynucleotide phosphorylase/guanosine pentaphosphate synthase (PNPase/GPSI), domain 3"/>
    <property type="match status" value="1"/>
</dbReference>
<feature type="domain" description="Exoribonuclease phosphorolytic" evidence="3">
    <location>
        <begin position="36"/>
        <end position="99"/>
    </location>
</feature>
<dbReference type="PANTHER" id="PTHR11252:SF0">
    <property type="entry name" value="POLYRIBONUCLEOTIDE NUCLEOTIDYLTRANSFERASE 1, MITOCHONDRIAL"/>
    <property type="match status" value="1"/>
</dbReference>
<dbReference type="WBParaSite" id="SBAD_0000934701-mRNA-1">
    <property type="protein sequence ID" value="SBAD_0000934701-mRNA-1"/>
    <property type="gene ID" value="SBAD_0000934701"/>
</dbReference>
<dbReference type="Gene3D" id="3.30.230.70">
    <property type="entry name" value="GHMP Kinase, N-terminal domain"/>
    <property type="match status" value="2"/>
</dbReference>
<keyword evidence="5" id="KW-1185">Reference proteome</keyword>
<evidence type="ECO:0000313" key="4">
    <source>
        <dbReference type="EMBL" id="VDP20667.1"/>
    </source>
</evidence>
<dbReference type="SUPFAM" id="SSF55666">
    <property type="entry name" value="Ribonuclease PH domain 2-like"/>
    <property type="match status" value="2"/>
</dbReference>
<proteinExistence type="predicted"/>
<dbReference type="InterPro" id="IPR027408">
    <property type="entry name" value="PNPase/RNase_PH_dom_sf"/>
</dbReference>
<evidence type="ECO:0000313" key="6">
    <source>
        <dbReference type="WBParaSite" id="SBAD_0000934701-mRNA-1"/>
    </source>
</evidence>
<evidence type="ECO:0000259" key="3">
    <source>
        <dbReference type="Pfam" id="PF03725"/>
    </source>
</evidence>
<dbReference type="SUPFAM" id="SSF54211">
    <property type="entry name" value="Ribosomal protein S5 domain 2-like"/>
    <property type="match status" value="2"/>
</dbReference>
<dbReference type="InterPro" id="IPR036345">
    <property type="entry name" value="ExoRNase_PH_dom2_sf"/>
</dbReference>
<accession>A0A183IZH3</accession>
<dbReference type="CDD" id="cd11364">
    <property type="entry name" value="RNase_PH_PNPase_2"/>
    <property type="match status" value="1"/>
</dbReference>
<evidence type="ECO:0000259" key="2">
    <source>
        <dbReference type="Pfam" id="PF01138"/>
    </source>
</evidence>
<dbReference type="OrthoDB" id="437922at2759"/>
<dbReference type="InterPro" id="IPR036456">
    <property type="entry name" value="PNPase_PH_RNA-bd_sf"/>
</dbReference>
<dbReference type="GO" id="GO:0000965">
    <property type="term" value="P:mitochondrial RNA 3'-end processing"/>
    <property type="evidence" value="ECO:0007669"/>
    <property type="project" value="TreeGrafter"/>
</dbReference>
<dbReference type="InterPro" id="IPR012162">
    <property type="entry name" value="PNPase"/>
</dbReference>
<name>A0A183IZH3_9BILA</name>
<dbReference type="Pfam" id="PF01138">
    <property type="entry name" value="RNase_PH"/>
    <property type="match status" value="1"/>
</dbReference>
<dbReference type="EMBL" id="UZAM01012215">
    <property type="protein sequence ID" value="VDP20667.1"/>
    <property type="molecule type" value="Genomic_DNA"/>
</dbReference>
<organism evidence="6">
    <name type="scientific">Soboliphyme baturini</name>
    <dbReference type="NCBI Taxonomy" id="241478"/>
    <lineage>
        <taxon>Eukaryota</taxon>
        <taxon>Metazoa</taxon>
        <taxon>Ecdysozoa</taxon>
        <taxon>Nematoda</taxon>
        <taxon>Enoplea</taxon>
        <taxon>Dorylaimia</taxon>
        <taxon>Dioctophymatida</taxon>
        <taxon>Dioctophymatoidea</taxon>
        <taxon>Soboliphymatidae</taxon>
        <taxon>Soboliphyme</taxon>
    </lineage>
</organism>
<dbReference type="Proteomes" id="UP000270296">
    <property type="component" value="Unassembled WGS sequence"/>
</dbReference>
<dbReference type="PANTHER" id="PTHR11252">
    <property type="entry name" value="POLYRIBONUCLEOTIDE NUCLEOTIDYLTRANSFERASE"/>
    <property type="match status" value="1"/>
</dbReference>
<reference evidence="6" key="1">
    <citation type="submission" date="2016-06" db="UniProtKB">
        <authorList>
            <consortium name="WormBaseParasite"/>
        </authorList>
    </citation>
    <scope>IDENTIFICATION</scope>
</reference>
<reference evidence="4 5" key="2">
    <citation type="submission" date="2018-11" db="EMBL/GenBank/DDBJ databases">
        <authorList>
            <consortium name="Pathogen Informatics"/>
        </authorList>
    </citation>
    <scope>NUCLEOTIDE SEQUENCE [LARGE SCALE GENOMIC DNA]</scope>
</reference>
<evidence type="ECO:0000313" key="5">
    <source>
        <dbReference type="Proteomes" id="UP000270296"/>
    </source>
</evidence>
<dbReference type="GO" id="GO:0003723">
    <property type="term" value="F:RNA binding"/>
    <property type="evidence" value="ECO:0007669"/>
    <property type="project" value="UniProtKB-KW"/>
</dbReference>
<dbReference type="AlphaFoldDB" id="A0A183IZH3"/>
<evidence type="ECO:0000256" key="1">
    <source>
        <dbReference type="ARBA" id="ARBA00022884"/>
    </source>
</evidence>
<dbReference type="InterPro" id="IPR001247">
    <property type="entry name" value="ExoRNase_PH_dom1"/>
</dbReference>
<gene>
    <name evidence="4" type="ORF">SBAD_LOCUS9020</name>
</gene>
<keyword evidence="1" id="KW-0694">RNA-binding</keyword>
<dbReference type="GO" id="GO:0005739">
    <property type="term" value="C:mitochondrion"/>
    <property type="evidence" value="ECO:0007669"/>
    <property type="project" value="TreeGrafter"/>
</dbReference>
<dbReference type="GO" id="GO:0000958">
    <property type="term" value="P:mitochondrial mRNA catabolic process"/>
    <property type="evidence" value="ECO:0007669"/>
    <property type="project" value="TreeGrafter"/>
</dbReference>
<dbReference type="InterPro" id="IPR015847">
    <property type="entry name" value="ExoRNase_PH_dom2"/>
</dbReference>
<protein>
    <submittedName>
        <fullName evidence="6">Polyribonucleotide nucleotidyltransferase</fullName>
    </submittedName>
</protein>
<dbReference type="Pfam" id="PF03725">
    <property type="entry name" value="RNase_PH_C"/>
    <property type="match status" value="1"/>
</dbReference>
<dbReference type="GO" id="GO:0000175">
    <property type="term" value="F:3'-5'-RNA exonuclease activity"/>
    <property type="evidence" value="ECO:0007669"/>
    <property type="project" value="TreeGrafter"/>
</dbReference>
<sequence length="442" mass="48271">MVMCNLLAVDGVNDPDVLCINAASAALCLSDIPWNGPVGAVRIGYKDGECIINPTRKQMQDSEVNLVLAASVGGHITMMEMNGNEVSPIVLASCITHGLQAAQQIIDVIAKMRSECGKPKRPMNVMLHPSETVAQRVAEFASQKLLAVLNHHSLDKLAFDERVSALRQETTASIQKTFPDVTVQEVEELFSSLFKSRYRQLLFETGCRYDGRKLDAIRPIECQVDLFKPLHGSALFQRGQTQVLCTVTFDSIDAAFHSDAVSVLTGFAKEKRFMLHYVFPPYCNNEISTSRAAGRRELGHGALAEKALRPIVPVDFPFTIRVMSEVLESNGSSSMASVCGGSLALMDAGVPVRCPVAGVAVGLVTRMQDDTSNNQVKDFRLLTDISGLEDYLGDMDFKMASTNNGFTALQLDTKIIGLTAEIVLEALERGHDACRQILRIMT</sequence>
<dbReference type="GO" id="GO:0005829">
    <property type="term" value="C:cytosol"/>
    <property type="evidence" value="ECO:0007669"/>
    <property type="project" value="TreeGrafter"/>
</dbReference>
<dbReference type="InterPro" id="IPR020568">
    <property type="entry name" value="Ribosomal_Su5_D2-typ_SF"/>
</dbReference>